<proteinExistence type="predicted"/>
<reference evidence="1 2" key="1">
    <citation type="submission" date="2024-06" db="EMBL/GenBank/DDBJ databases">
        <title>The Natural Products Discovery Center: Release of the First 8490 Sequenced Strains for Exploring Actinobacteria Biosynthetic Diversity.</title>
        <authorList>
            <person name="Kalkreuter E."/>
            <person name="Kautsar S.A."/>
            <person name="Yang D."/>
            <person name="Bader C.D."/>
            <person name="Teijaro C.N."/>
            <person name="Fluegel L."/>
            <person name="Davis C.M."/>
            <person name="Simpson J.R."/>
            <person name="Lauterbach L."/>
            <person name="Steele A.D."/>
            <person name="Gui C."/>
            <person name="Meng S."/>
            <person name="Li G."/>
            <person name="Viehrig K."/>
            <person name="Ye F."/>
            <person name="Su P."/>
            <person name="Kiefer A.F."/>
            <person name="Nichols A."/>
            <person name="Cepeda A.J."/>
            <person name="Yan W."/>
            <person name="Fan B."/>
            <person name="Jiang Y."/>
            <person name="Adhikari A."/>
            <person name="Zheng C.-J."/>
            <person name="Schuster L."/>
            <person name="Cowan T.M."/>
            <person name="Smanski M.J."/>
            <person name="Chevrette M.G."/>
            <person name="De Carvalho L.P.S."/>
            <person name="Shen B."/>
        </authorList>
    </citation>
    <scope>NUCLEOTIDE SEQUENCE [LARGE SCALE GENOMIC DNA]</scope>
    <source>
        <strain evidence="1 2">NPDC006434</strain>
    </source>
</reference>
<comment type="caution">
    <text evidence="1">The sequence shown here is derived from an EMBL/GenBank/DDBJ whole genome shotgun (WGS) entry which is preliminary data.</text>
</comment>
<gene>
    <name evidence="1" type="ORF">ABZZ21_13765</name>
</gene>
<dbReference type="NCBIfam" id="NF045477">
    <property type="entry name" value="LPO_1073_dom"/>
    <property type="match status" value="1"/>
</dbReference>
<name>A0ABV2UVN4_9ACTN</name>
<evidence type="ECO:0000313" key="2">
    <source>
        <dbReference type="Proteomes" id="UP001550210"/>
    </source>
</evidence>
<dbReference type="RefSeq" id="WP_355396611.1">
    <property type="nucleotide sequence ID" value="NZ_JBEXPZ010000016.1"/>
</dbReference>
<dbReference type="Proteomes" id="UP001550210">
    <property type="component" value="Unassembled WGS sequence"/>
</dbReference>
<dbReference type="EMBL" id="JBEXPZ010000016">
    <property type="protein sequence ID" value="MET9845623.1"/>
    <property type="molecule type" value="Genomic_DNA"/>
</dbReference>
<sequence length="339" mass="37592">MKQEQRGGDNSINFQAEVIHAGITYRDAREIAIDVYNDNIPKFTEIASRVALDRAMSFTDTLLGGIPAETLEALKDPDVQRALFFAQQEFACSGDEQLGDVLMDLMRKRMESRQRGIKQLAVTESLKTAPKLSANHFSALTALFILTRTRLGIASPADLHAKMRTILAPAVYGLEVSEADLAYMEYTGCVSIQITENNIGNILLETYKGAFTRGFTEEQIPEVVRPVIAPFLGTCFRDPAKLQLATLNTETAGKLIEDQKLHPYRAEILNLLNVGLMDSAEVSEEFSALHPALRNLAELYQSSRLKSCQLTTIGVTLAHTNLRRVAGESFDPDLEIWVN</sequence>
<evidence type="ECO:0000313" key="1">
    <source>
        <dbReference type="EMBL" id="MET9845623.1"/>
    </source>
</evidence>
<dbReference type="InterPro" id="IPR053773">
    <property type="entry name" value="Vpar_1526-like"/>
</dbReference>
<protein>
    <submittedName>
        <fullName evidence="1">LPO_1073/Vpar_1526 family protein</fullName>
    </submittedName>
</protein>
<keyword evidence="2" id="KW-1185">Reference proteome</keyword>
<accession>A0ABV2UVN4</accession>
<organism evidence="1 2">
    <name type="scientific">Streptomyces ossamyceticus</name>
    <dbReference type="NCBI Taxonomy" id="249581"/>
    <lineage>
        <taxon>Bacteria</taxon>
        <taxon>Bacillati</taxon>
        <taxon>Actinomycetota</taxon>
        <taxon>Actinomycetes</taxon>
        <taxon>Kitasatosporales</taxon>
        <taxon>Streptomycetaceae</taxon>
        <taxon>Streptomyces</taxon>
    </lineage>
</organism>